<evidence type="ECO:0008006" key="3">
    <source>
        <dbReference type="Google" id="ProtNLM"/>
    </source>
</evidence>
<protein>
    <recommendedName>
        <fullName evidence="3">DUF5655 domain-containing protein</fullName>
    </recommendedName>
</protein>
<name>A0A179DAU8_9SPHI</name>
<dbReference type="EMBL" id="LWHJ01000031">
    <property type="protein sequence ID" value="OAQ38175.1"/>
    <property type="molecule type" value="Genomic_DNA"/>
</dbReference>
<proteinExistence type="predicted"/>
<dbReference type="Proteomes" id="UP000078459">
    <property type="component" value="Unassembled WGS sequence"/>
</dbReference>
<keyword evidence="2" id="KW-1185">Reference proteome</keyword>
<reference evidence="1 2" key="1">
    <citation type="submission" date="2016-04" db="EMBL/GenBank/DDBJ databases">
        <authorList>
            <person name="Evans L.H."/>
            <person name="Alamgir A."/>
            <person name="Owens N."/>
            <person name="Weber N.D."/>
            <person name="Virtaneva K."/>
            <person name="Barbian K."/>
            <person name="Babar A."/>
            <person name="Rosenke K."/>
        </authorList>
    </citation>
    <scope>NUCLEOTIDE SEQUENCE [LARGE SCALE GENOMIC DNA]</scope>
    <source>
        <strain evidence="1 2">CCM 8644</strain>
    </source>
</reference>
<accession>A0A179DAU8</accession>
<comment type="caution">
    <text evidence="1">The sequence shown here is derived from an EMBL/GenBank/DDBJ whole genome shotgun (WGS) entry which is preliminary data.</text>
</comment>
<dbReference type="RefSeq" id="WP_068823566.1">
    <property type="nucleotide sequence ID" value="NZ_LWHJ01000031.1"/>
</dbReference>
<sequence length="120" mass="14262">MENRLNFNHPLLHNKSDYSLELLNYFIIKFKEIGELEIYPTKTMIGIGAKGKNLVYITALGKNFLHVVFPFETAYEDNLCFQKIAQVHGDKYQYNHHLRVLFKEDINEEVMNFMKLIYKN</sequence>
<organism evidence="1 2">
    <name type="scientific">Pedobacter psychrophilus</name>
    <dbReference type="NCBI Taxonomy" id="1826909"/>
    <lineage>
        <taxon>Bacteria</taxon>
        <taxon>Pseudomonadati</taxon>
        <taxon>Bacteroidota</taxon>
        <taxon>Sphingobacteriia</taxon>
        <taxon>Sphingobacteriales</taxon>
        <taxon>Sphingobacteriaceae</taxon>
        <taxon>Pedobacter</taxon>
    </lineage>
</organism>
<reference evidence="1 2" key="2">
    <citation type="submission" date="2016-06" db="EMBL/GenBank/DDBJ databases">
        <title>Pedobacter psychrophilus sp. nov., isolated from Antarctic fragmentary rock.</title>
        <authorList>
            <person name="Svec P."/>
        </authorList>
    </citation>
    <scope>NUCLEOTIDE SEQUENCE [LARGE SCALE GENOMIC DNA]</scope>
    <source>
        <strain evidence="1 2">CCM 8644</strain>
    </source>
</reference>
<evidence type="ECO:0000313" key="2">
    <source>
        <dbReference type="Proteomes" id="UP000078459"/>
    </source>
</evidence>
<dbReference type="AlphaFoldDB" id="A0A179DAU8"/>
<evidence type="ECO:0000313" key="1">
    <source>
        <dbReference type="EMBL" id="OAQ38175.1"/>
    </source>
</evidence>
<dbReference type="OrthoDB" id="671474at2"/>
<dbReference type="STRING" id="1826909.A5893_15360"/>
<gene>
    <name evidence="1" type="ORF">A5893_15360</name>
</gene>